<dbReference type="AlphaFoldDB" id="A0A2P8DCF5"/>
<feature type="transmembrane region" description="Helical" evidence="6">
    <location>
        <begin position="403"/>
        <end position="421"/>
    </location>
</feature>
<evidence type="ECO:0000256" key="6">
    <source>
        <dbReference type="SAM" id="Phobius"/>
    </source>
</evidence>
<dbReference type="InterPro" id="IPR004869">
    <property type="entry name" value="MMPL_dom"/>
</dbReference>
<keyword evidence="4 6" id="KW-1133">Transmembrane helix</keyword>
<dbReference type="PANTHER" id="PTHR33406:SF12">
    <property type="entry name" value="BLR2997 PROTEIN"/>
    <property type="match status" value="1"/>
</dbReference>
<feature type="domain" description="SSD" evidence="7">
    <location>
        <begin position="636"/>
        <end position="767"/>
    </location>
</feature>
<sequence>MWQRLADFVLRFRIILLLIILVITGIMGYYASKVELSYDFTSAIPTDNPKYQDYQKFRNMFGEDGNTMMVGVQSEKFFTPEMFTSYVTLTQDIAKVKSVENVLGIPATVMVVQDSASKLGVRKIFPDNLAGADIDSLKQVFMNLPFYRGLLYNDKTHAYVMAITINKQTLASKDRTRVINEIIALGDKFGKQFNTEIHYSGLPHIRTQMANKVQHEVRLFLMLSFALTAVILLIFFRSILAVLTSMIVVAIGVIWSFGTLTLLGYKITILTGMIPPLIVVIGIPNCVYFLNKYHTEYGILNTKVPALNAMVSKMGVVTLFTNLTAAIGFGVFYFTKSIILKEFGLVAGLNIMALFFISLVIIPAVFSFLPPPNTRHTSYLDSKWINSLLDSLTTLVFHNRKKLYLVTILVCVGAVIGMARLKAVGHIVDDLPHSDKIYTDLKFFEKNFKGVMPLEIIVDTKKKYGAISSLETWEKLDSLTNLLESRPEIGGGLTLIKGIKFARQGYAGGNIEEYRLPDAVEFGALRPSLISMLRKRDNANPNSMSKLLNSFVDTSIQNVRISVRIMDIGSVAMPKLLDEIKPQAEKIFDTARYNLTFTGTSITFLEGSKFIINSLRDSLFWAFGMILVCMIVLFRNWRIVLIAIVTNIVPLVITAGVMGWLNVPLKPSTVLVFSVALGITVDVTIRFLVNFKQELATHNEDIEMTVRRSIHDTGMSIIFTSLILTAGFAVFAVSEFDGTKSLGYLTSLTLLLAMVINLTLQPALLLWMDKAKKKKLDNNSNGDNNPVK</sequence>
<name>A0A2P8DCF5_9BACT</name>
<feature type="transmembrane region" description="Helical" evidence="6">
    <location>
        <begin position="710"/>
        <end position="732"/>
    </location>
</feature>
<evidence type="ECO:0000259" key="7">
    <source>
        <dbReference type="PROSITE" id="PS50156"/>
    </source>
</evidence>
<comment type="caution">
    <text evidence="8">The sequence shown here is derived from an EMBL/GenBank/DDBJ whole genome shotgun (WGS) entry which is preliminary data.</text>
</comment>
<dbReference type="OrthoDB" id="9805018at2"/>
<dbReference type="Proteomes" id="UP000240572">
    <property type="component" value="Unassembled WGS sequence"/>
</dbReference>
<feature type="transmembrane region" description="Helical" evidence="6">
    <location>
        <begin position="641"/>
        <end position="663"/>
    </location>
</feature>
<feature type="transmembrane region" description="Helical" evidence="6">
    <location>
        <begin position="242"/>
        <end position="263"/>
    </location>
</feature>
<accession>A0A2P8DCF5</accession>
<reference evidence="8 9" key="1">
    <citation type="submission" date="2018-03" db="EMBL/GenBank/DDBJ databases">
        <title>Genomic Encyclopedia of Type Strains, Phase III (KMG-III): the genomes of soil and plant-associated and newly described type strains.</title>
        <authorList>
            <person name="Whitman W."/>
        </authorList>
    </citation>
    <scope>NUCLEOTIDE SEQUENCE [LARGE SCALE GENOMIC DNA]</scope>
    <source>
        <strain evidence="8 9">CGMCC 1.12700</strain>
    </source>
</reference>
<evidence type="ECO:0000256" key="3">
    <source>
        <dbReference type="ARBA" id="ARBA00022692"/>
    </source>
</evidence>
<protein>
    <recommendedName>
        <fullName evidence="7">SSD domain-containing protein</fullName>
    </recommendedName>
</protein>
<dbReference type="PROSITE" id="PS50156">
    <property type="entry name" value="SSD"/>
    <property type="match status" value="2"/>
</dbReference>
<dbReference type="EMBL" id="PYGD01000001">
    <property type="protein sequence ID" value="PSK94908.1"/>
    <property type="molecule type" value="Genomic_DNA"/>
</dbReference>
<dbReference type="InterPro" id="IPR000731">
    <property type="entry name" value="SSD"/>
</dbReference>
<evidence type="ECO:0000313" key="9">
    <source>
        <dbReference type="Proteomes" id="UP000240572"/>
    </source>
</evidence>
<feature type="transmembrane region" description="Helical" evidence="6">
    <location>
        <begin position="310"/>
        <end position="334"/>
    </location>
</feature>
<feature type="transmembrane region" description="Helical" evidence="6">
    <location>
        <begin position="346"/>
        <end position="369"/>
    </location>
</feature>
<feature type="transmembrane region" description="Helical" evidence="6">
    <location>
        <begin position="618"/>
        <end position="634"/>
    </location>
</feature>
<dbReference type="Gene3D" id="1.20.1640.10">
    <property type="entry name" value="Multidrug efflux transporter AcrB transmembrane domain"/>
    <property type="match status" value="2"/>
</dbReference>
<gene>
    <name evidence="8" type="ORF">B0I18_1011071</name>
</gene>
<dbReference type="PANTHER" id="PTHR33406">
    <property type="entry name" value="MEMBRANE PROTEIN MJ1562-RELATED"/>
    <property type="match status" value="1"/>
</dbReference>
<dbReference type="RefSeq" id="WP_106521589.1">
    <property type="nucleotide sequence ID" value="NZ_PYGD01000001.1"/>
</dbReference>
<feature type="transmembrane region" description="Helical" evidence="6">
    <location>
        <begin position="669"/>
        <end position="689"/>
    </location>
</feature>
<feature type="transmembrane region" description="Helical" evidence="6">
    <location>
        <begin position="219"/>
        <end position="236"/>
    </location>
</feature>
<evidence type="ECO:0000256" key="1">
    <source>
        <dbReference type="ARBA" id="ARBA00004651"/>
    </source>
</evidence>
<evidence type="ECO:0000313" key="8">
    <source>
        <dbReference type="EMBL" id="PSK94908.1"/>
    </source>
</evidence>
<dbReference type="SUPFAM" id="SSF82866">
    <property type="entry name" value="Multidrug efflux transporter AcrB transmembrane domain"/>
    <property type="match status" value="2"/>
</dbReference>
<evidence type="ECO:0000256" key="5">
    <source>
        <dbReference type="ARBA" id="ARBA00023136"/>
    </source>
</evidence>
<feature type="transmembrane region" description="Helical" evidence="6">
    <location>
        <begin position="12"/>
        <end position="31"/>
    </location>
</feature>
<feature type="domain" description="SSD" evidence="7">
    <location>
        <begin position="243"/>
        <end position="368"/>
    </location>
</feature>
<feature type="transmembrane region" description="Helical" evidence="6">
    <location>
        <begin position="270"/>
        <end position="290"/>
    </location>
</feature>
<dbReference type="GO" id="GO:0005886">
    <property type="term" value="C:plasma membrane"/>
    <property type="evidence" value="ECO:0007669"/>
    <property type="project" value="UniProtKB-SubCell"/>
</dbReference>
<dbReference type="InterPro" id="IPR050545">
    <property type="entry name" value="Mycobact_MmpL"/>
</dbReference>
<organism evidence="8 9">
    <name type="scientific">Taibaiella chishuiensis</name>
    <dbReference type="NCBI Taxonomy" id="1434707"/>
    <lineage>
        <taxon>Bacteria</taxon>
        <taxon>Pseudomonadati</taxon>
        <taxon>Bacteroidota</taxon>
        <taxon>Chitinophagia</taxon>
        <taxon>Chitinophagales</taxon>
        <taxon>Chitinophagaceae</taxon>
        <taxon>Taibaiella</taxon>
    </lineage>
</organism>
<evidence type="ECO:0000256" key="2">
    <source>
        <dbReference type="ARBA" id="ARBA00022475"/>
    </source>
</evidence>
<keyword evidence="2" id="KW-1003">Cell membrane</keyword>
<keyword evidence="5 6" id="KW-0472">Membrane</keyword>
<feature type="transmembrane region" description="Helical" evidence="6">
    <location>
        <begin position="744"/>
        <end position="767"/>
    </location>
</feature>
<evidence type="ECO:0000256" key="4">
    <source>
        <dbReference type="ARBA" id="ARBA00022989"/>
    </source>
</evidence>
<comment type="subcellular location">
    <subcellularLocation>
        <location evidence="1">Cell membrane</location>
        <topology evidence="1">Multi-pass membrane protein</topology>
    </subcellularLocation>
</comment>
<keyword evidence="9" id="KW-1185">Reference proteome</keyword>
<dbReference type="Pfam" id="PF03176">
    <property type="entry name" value="MMPL"/>
    <property type="match status" value="2"/>
</dbReference>
<keyword evidence="3 6" id="KW-0812">Transmembrane</keyword>
<proteinExistence type="predicted"/>